<feature type="chain" id="PRO_5026782006" description="IgGFc-binding protein N-terminal domain-containing protein" evidence="1">
    <location>
        <begin position="19"/>
        <end position="568"/>
    </location>
</feature>
<dbReference type="Pfam" id="PF17517">
    <property type="entry name" value="IgGFc_binding"/>
    <property type="match status" value="1"/>
</dbReference>
<evidence type="ECO:0000259" key="2">
    <source>
        <dbReference type="Pfam" id="PF17517"/>
    </source>
</evidence>
<gene>
    <name evidence="3" type="ORF">MCOR_48569</name>
</gene>
<dbReference type="AlphaFoldDB" id="A0A6J8E8U2"/>
<dbReference type="PANTHER" id="PTHR46534:SF1">
    <property type="entry name" value="IGGFC-BINDING PROTEIN N-TERMINAL DOMAIN-CONTAINING PROTEIN"/>
    <property type="match status" value="1"/>
</dbReference>
<dbReference type="Proteomes" id="UP000507470">
    <property type="component" value="Unassembled WGS sequence"/>
</dbReference>
<keyword evidence="1" id="KW-0732">Signal</keyword>
<feature type="domain" description="IgGFc-binding protein N-terminal" evidence="2">
    <location>
        <begin position="259"/>
        <end position="548"/>
    </location>
</feature>
<evidence type="ECO:0000313" key="3">
    <source>
        <dbReference type="EMBL" id="CAC5415915.1"/>
    </source>
</evidence>
<dbReference type="EMBL" id="CACVKT020008520">
    <property type="protein sequence ID" value="CAC5415915.1"/>
    <property type="molecule type" value="Genomic_DNA"/>
</dbReference>
<dbReference type="OrthoDB" id="10005154at2759"/>
<accession>A0A6J8E8U2</accession>
<evidence type="ECO:0000256" key="1">
    <source>
        <dbReference type="SAM" id="SignalP"/>
    </source>
</evidence>
<keyword evidence="4" id="KW-1185">Reference proteome</keyword>
<protein>
    <recommendedName>
        <fullName evidence="2">IgGFc-binding protein N-terminal domain-containing protein</fullName>
    </recommendedName>
</protein>
<sequence>MKLFVAILLAVFCHRTKGDAVSLPLNLNAPIMAHVNMSSIKTYIDKNFNERLPALIEKDVRQMVISEVERLTEHLTITLQKKIGKTVNKTMQTKLNVFSEQLTENVHLSLKQNITEMVKSEITVVSKQFTEKMYKLEKKMEKKLTNELLEKLQESKNHCREICDKREGFYEYAVIFTEPYSYSTTKPVFYIHGHDNGNVTITSKSFNSNMSITKGKNKIILNKEVFLRVGIENKGIHITSTVPITVYVFQTQLHTSDGYAAIPIKFMSTKYIVSSFTVWHHGVHDYNSFIGIVSLGGNINVKVQLKMKKGTVKYKGKEFGNGEIIEINMSAFQTLQLSHNYDLSGSVISSSKPIGVVSGNICNKVKSNYCSHSTEMMLPINQLDNEFIIPLIQTRQKSTVRLLSPGTVHINVHLKDRHYDTRLNEGDYHDLIHNDISVVQSTGNLLVTVFPHEAHGFDSYMMTVYGINQYKSDYEFIIPSDFSSFVSITFCGDAIRGFEIDGHVMKVDKVFEKTVLKKKYITFSYNITEGAHRIKNTIGIRFGLWLYGNRRNDGYGYPAGIAFWKKGD</sequence>
<dbReference type="PANTHER" id="PTHR46534">
    <property type="entry name" value="IGGFC_BINDING DOMAIN-CONTAINING PROTEIN"/>
    <property type="match status" value="1"/>
</dbReference>
<evidence type="ECO:0000313" key="4">
    <source>
        <dbReference type="Proteomes" id="UP000507470"/>
    </source>
</evidence>
<feature type="signal peptide" evidence="1">
    <location>
        <begin position="1"/>
        <end position="18"/>
    </location>
</feature>
<reference evidence="3 4" key="1">
    <citation type="submission" date="2020-06" db="EMBL/GenBank/DDBJ databases">
        <authorList>
            <person name="Li R."/>
            <person name="Bekaert M."/>
        </authorList>
    </citation>
    <scope>NUCLEOTIDE SEQUENCE [LARGE SCALE GENOMIC DNA]</scope>
    <source>
        <strain evidence="4">wild</strain>
    </source>
</reference>
<organism evidence="3 4">
    <name type="scientific">Mytilus coruscus</name>
    <name type="common">Sea mussel</name>
    <dbReference type="NCBI Taxonomy" id="42192"/>
    <lineage>
        <taxon>Eukaryota</taxon>
        <taxon>Metazoa</taxon>
        <taxon>Spiralia</taxon>
        <taxon>Lophotrochozoa</taxon>
        <taxon>Mollusca</taxon>
        <taxon>Bivalvia</taxon>
        <taxon>Autobranchia</taxon>
        <taxon>Pteriomorphia</taxon>
        <taxon>Mytilida</taxon>
        <taxon>Mytiloidea</taxon>
        <taxon>Mytilidae</taxon>
        <taxon>Mytilinae</taxon>
        <taxon>Mytilus</taxon>
    </lineage>
</organism>
<name>A0A6J8E8U2_MYTCO</name>
<proteinExistence type="predicted"/>
<dbReference type="InterPro" id="IPR035234">
    <property type="entry name" value="IgGFc-bd_N"/>
</dbReference>